<feature type="transmembrane region" description="Helical" evidence="6">
    <location>
        <begin position="137"/>
        <end position="157"/>
    </location>
</feature>
<proteinExistence type="inferred from homology"/>
<feature type="transmembrane region" description="Helical" evidence="6">
    <location>
        <begin position="44"/>
        <end position="64"/>
    </location>
</feature>
<evidence type="ECO:0000256" key="4">
    <source>
        <dbReference type="ARBA" id="ARBA00022989"/>
    </source>
</evidence>
<dbReference type="EMBL" id="JARBHA010000004">
    <property type="protein sequence ID" value="KAJ9703965.1"/>
    <property type="molecule type" value="Genomic_DNA"/>
</dbReference>
<feature type="transmembrane region" description="Helical" evidence="6">
    <location>
        <begin position="76"/>
        <end position="95"/>
    </location>
</feature>
<comment type="subcellular location">
    <subcellularLocation>
        <location evidence="1 6">Membrane</location>
        <topology evidence="1 6">Multi-pass membrane protein</topology>
    </subcellularLocation>
</comment>
<feature type="transmembrane region" description="Helical" evidence="6">
    <location>
        <begin position="12"/>
        <end position="32"/>
    </location>
</feature>
<evidence type="ECO:0000256" key="6">
    <source>
        <dbReference type="RuleBase" id="RU363077"/>
    </source>
</evidence>
<keyword evidence="9" id="KW-1185">Reference proteome</keyword>
<feature type="domain" description="EamA" evidence="7">
    <location>
        <begin position="193"/>
        <end position="329"/>
    </location>
</feature>
<feature type="transmembrane region" description="Helical" evidence="6">
    <location>
        <begin position="101"/>
        <end position="125"/>
    </location>
</feature>
<reference evidence="8 9" key="1">
    <citation type="journal article" date="2023" name="BMC Biotechnol.">
        <title>Vitis rotundifolia cv Carlos genome sequencing.</title>
        <authorList>
            <person name="Huff M."/>
            <person name="Hulse-Kemp A."/>
            <person name="Scheffler B."/>
            <person name="Youngblood R."/>
            <person name="Simpson S."/>
            <person name="Babiker E."/>
            <person name="Staton M."/>
        </authorList>
    </citation>
    <scope>NUCLEOTIDE SEQUENCE [LARGE SCALE GENOMIC DNA]</scope>
    <source>
        <tissue evidence="8">Leaf</tissue>
    </source>
</reference>
<comment type="similarity">
    <text evidence="2 6">Belongs to the drug/metabolite transporter (DMT) superfamily. Plant drug/metabolite exporter (P-DME) (TC 2.A.7.4) family.</text>
</comment>
<keyword evidence="4 6" id="KW-1133">Transmembrane helix</keyword>
<evidence type="ECO:0000256" key="1">
    <source>
        <dbReference type="ARBA" id="ARBA00004141"/>
    </source>
</evidence>
<accession>A0AA39AAE8</accession>
<comment type="caution">
    <text evidence="8">The sequence shown here is derived from an EMBL/GenBank/DDBJ whole genome shotgun (WGS) entry which is preliminary data.</text>
</comment>
<feature type="transmembrane region" description="Helical" evidence="6">
    <location>
        <begin position="260"/>
        <end position="278"/>
    </location>
</feature>
<evidence type="ECO:0000256" key="2">
    <source>
        <dbReference type="ARBA" id="ARBA00007635"/>
    </source>
</evidence>
<evidence type="ECO:0000259" key="7">
    <source>
        <dbReference type="Pfam" id="PF00892"/>
    </source>
</evidence>
<evidence type="ECO:0000313" key="9">
    <source>
        <dbReference type="Proteomes" id="UP001168098"/>
    </source>
</evidence>
<dbReference type="GO" id="GO:0016020">
    <property type="term" value="C:membrane"/>
    <property type="evidence" value="ECO:0007669"/>
    <property type="project" value="UniProtKB-SubCell"/>
</dbReference>
<dbReference type="AlphaFoldDB" id="A0AA39AAE8"/>
<evidence type="ECO:0000256" key="5">
    <source>
        <dbReference type="ARBA" id="ARBA00023136"/>
    </source>
</evidence>
<organism evidence="8 9">
    <name type="scientific">Vitis rotundifolia</name>
    <name type="common">Muscadine grape</name>
    <dbReference type="NCBI Taxonomy" id="103349"/>
    <lineage>
        <taxon>Eukaryota</taxon>
        <taxon>Viridiplantae</taxon>
        <taxon>Streptophyta</taxon>
        <taxon>Embryophyta</taxon>
        <taxon>Tracheophyta</taxon>
        <taxon>Spermatophyta</taxon>
        <taxon>Magnoliopsida</taxon>
        <taxon>eudicotyledons</taxon>
        <taxon>Gunneridae</taxon>
        <taxon>Pentapetalae</taxon>
        <taxon>rosids</taxon>
        <taxon>Vitales</taxon>
        <taxon>Vitaceae</taxon>
        <taxon>Viteae</taxon>
        <taxon>Vitis</taxon>
    </lineage>
</organism>
<feature type="transmembrane region" description="Helical" evidence="6">
    <location>
        <begin position="191"/>
        <end position="210"/>
    </location>
</feature>
<sequence>MAGTFSNLLEGLKPVMVMVIIQIAFGGINIFYKLATYDGMSVKIMVAYRMMFAAASMVPLALMVEWKSRPKLTRRIFILSFFLGIFGGSLSHNLYAESLALTSATFVAAMSNLIPAMTFVMAIILRMESLAIRTNVGKAKVLGTILSIGGAMILTFYKGVEMNIWSTNINLLHHHHHDMTVSQQSSSGNQALGGFLGVASAVSMAIWMILQAKLSMVYPSYSATALMSVCASIQSVVYALCTERDWSAWKLGWNIRLVTVVYTGVVGSGLMVALMTWVARRRGALFISSFYPLLLVVVAIAGSLMLDEKLHVGSMLGAVFIILGLYSVLWGKSKEMMTTTQLNAFKSSKESESRDIAALADEFDSSKQLYQFKLSSMH</sequence>
<name>A0AA39AAE8_VITRO</name>
<dbReference type="PANTHER" id="PTHR31218">
    <property type="entry name" value="WAT1-RELATED PROTEIN"/>
    <property type="match status" value="1"/>
</dbReference>
<dbReference type="Proteomes" id="UP001168098">
    <property type="component" value="Unassembled WGS sequence"/>
</dbReference>
<feature type="transmembrane region" description="Helical" evidence="6">
    <location>
        <begin position="312"/>
        <end position="331"/>
    </location>
</feature>
<evidence type="ECO:0000313" key="8">
    <source>
        <dbReference type="EMBL" id="KAJ9703965.1"/>
    </source>
</evidence>
<dbReference type="InterPro" id="IPR037185">
    <property type="entry name" value="EmrE-like"/>
</dbReference>
<keyword evidence="3 6" id="KW-0812">Transmembrane</keyword>
<feature type="domain" description="EamA" evidence="7">
    <location>
        <begin position="15"/>
        <end position="155"/>
    </location>
</feature>
<protein>
    <recommendedName>
        <fullName evidence="6">WAT1-related protein</fullName>
    </recommendedName>
</protein>
<dbReference type="GO" id="GO:0022857">
    <property type="term" value="F:transmembrane transporter activity"/>
    <property type="evidence" value="ECO:0007669"/>
    <property type="project" value="InterPro"/>
</dbReference>
<dbReference type="Pfam" id="PF00892">
    <property type="entry name" value="EamA"/>
    <property type="match status" value="2"/>
</dbReference>
<evidence type="ECO:0000256" key="3">
    <source>
        <dbReference type="ARBA" id="ARBA00022692"/>
    </source>
</evidence>
<dbReference type="InterPro" id="IPR000620">
    <property type="entry name" value="EamA_dom"/>
</dbReference>
<feature type="transmembrane region" description="Helical" evidence="6">
    <location>
        <begin position="285"/>
        <end position="306"/>
    </location>
</feature>
<dbReference type="InterPro" id="IPR030184">
    <property type="entry name" value="WAT1-related"/>
</dbReference>
<dbReference type="SUPFAM" id="SSF103481">
    <property type="entry name" value="Multidrug resistance efflux transporter EmrE"/>
    <property type="match status" value="2"/>
</dbReference>
<gene>
    <name evidence="8" type="ORF">PVL29_005304</name>
</gene>
<keyword evidence="5 6" id="KW-0472">Membrane</keyword>